<keyword evidence="3" id="KW-1015">Disulfide bond</keyword>
<comment type="subcellular location">
    <subcellularLocation>
        <location evidence="1">Secreted</location>
    </subcellularLocation>
</comment>
<keyword evidence="4" id="KW-0175">Coiled coil</keyword>
<feature type="disulfide bond" evidence="3">
    <location>
        <begin position="140"/>
        <end position="322"/>
    </location>
</feature>
<dbReference type="GO" id="GO:0005615">
    <property type="term" value="C:extracellular space"/>
    <property type="evidence" value="ECO:0007669"/>
    <property type="project" value="TreeGrafter"/>
</dbReference>
<dbReference type="PROSITE" id="PS51132">
    <property type="entry name" value="OLF"/>
    <property type="match status" value="1"/>
</dbReference>
<evidence type="ECO:0000256" key="2">
    <source>
        <dbReference type="ARBA" id="ARBA00022525"/>
    </source>
</evidence>
<organism evidence="7 8">
    <name type="scientific">Irena cyanogastra</name>
    <name type="common">Philippine fairy-bluebird</name>
    <dbReference type="NCBI Taxonomy" id="175120"/>
    <lineage>
        <taxon>Eukaryota</taxon>
        <taxon>Metazoa</taxon>
        <taxon>Chordata</taxon>
        <taxon>Craniata</taxon>
        <taxon>Vertebrata</taxon>
        <taxon>Euteleostomi</taxon>
        <taxon>Archelosauria</taxon>
        <taxon>Archosauria</taxon>
        <taxon>Dinosauria</taxon>
        <taxon>Saurischia</taxon>
        <taxon>Theropoda</taxon>
        <taxon>Coelurosauria</taxon>
        <taxon>Aves</taxon>
        <taxon>Neognathae</taxon>
        <taxon>Neoaves</taxon>
        <taxon>Telluraves</taxon>
        <taxon>Australaves</taxon>
        <taxon>Passeriformes</taxon>
        <taxon>Corvoidea</taxon>
        <taxon>Irenidae</taxon>
        <taxon>Irena</taxon>
    </lineage>
</organism>
<evidence type="ECO:0000256" key="3">
    <source>
        <dbReference type="PROSITE-ProRule" id="PRU00446"/>
    </source>
</evidence>
<reference evidence="7 8" key="1">
    <citation type="submission" date="2019-09" db="EMBL/GenBank/DDBJ databases">
        <title>Bird 10,000 Genomes (B10K) Project - Family phase.</title>
        <authorList>
            <person name="Zhang G."/>
        </authorList>
    </citation>
    <scope>NUCLEOTIDE SEQUENCE [LARGE SCALE GENOMIC DNA]</scope>
    <source>
        <strain evidence="7">B10K-DU-001-26</strain>
        <tissue evidence="7">Muscle</tissue>
    </source>
</reference>
<dbReference type="PANTHER" id="PTHR23192:SF13">
    <property type="entry name" value="OLFACTOMEDIN-LIKE PROTEIN 1"/>
    <property type="match status" value="1"/>
</dbReference>
<protein>
    <submittedName>
        <fullName evidence="7">OLFL1 protein</fullName>
    </submittedName>
</protein>
<evidence type="ECO:0000313" key="7">
    <source>
        <dbReference type="EMBL" id="NXI14707.1"/>
    </source>
</evidence>
<gene>
    <name evidence="7" type="primary">Olfml1</name>
    <name evidence="7" type="ORF">IRECYA_R03851</name>
</gene>
<dbReference type="EMBL" id="VWZV01010786">
    <property type="protein sequence ID" value="NXI14707.1"/>
    <property type="molecule type" value="Genomic_DNA"/>
</dbReference>
<dbReference type="GO" id="GO:0007165">
    <property type="term" value="P:signal transduction"/>
    <property type="evidence" value="ECO:0007669"/>
    <property type="project" value="TreeGrafter"/>
</dbReference>
<keyword evidence="5" id="KW-0732">Signal</keyword>
<evidence type="ECO:0000313" key="8">
    <source>
        <dbReference type="Proteomes" id="UP000530962"/>
    </source>
</evidence>
<dbReference type="PANTHER" id="PTHR23192">
    <property type="entry name" value="OLFACTOMEDIN-RELATED"/>
    <property type="match status" value="1"/>
</dbReference>
<dbReference type="Proteomes" id="UP000530962">
    <property type="component" value="Unassembled WGS sequence"/>
</dbReference>
<dbReference type="AlphaFoldDB" id="A0A7K9QSU5"/>
<feature type="domain" description="Olfactomedin-like" evidence="6">
    <location>
        <begin position="139"/>
        <end position="395"/>
    </location>
</feature>
<accession>A0A7K9QSU5</accession>
<dbReference type="Pfam" id="PF02191">
    <property type="entry name" value="OLF"/>
    <property type="match status" value="1"/>
</dbReference>
<comment type="caution">
    <text evidence="7">The sequence shown here is derived from an EMBL/GenBank/DDBJ whole genome shotgun (WGS) entry which is preliminary data.</text>
</comment>
<dbReference type="SMART" id="SM00284">
    <property type="entry name" value="OLF"/>
    <property type="match status" value="1"/>
</dbReference>
<evidence type="ECO:0000256" key="1">
    <source>
        <dbReference type="ARBA" id="ARBA00004613"/>
    </source>
</evidence>
<dbReference type="InterPro" id="IPR050605">
    <property type="entry name" value="Olfactomedin-like_domain"/>
</dbReference>
<proteinExistence type="predicted"/>
<feature type="non-terminal residue" evidence="7">
    <location>
        <position position="396"/>
    </location>
</feature>
<feature type="signal peptide" evidence="5">
    <location>
        <begin position="1"/>
        <end position="21"/>
    </location>
</feature>
<name>A0A7K9QSU5_IRECY</name>
<feature type="non-terminal residue" evidence="7">
    <location>
        <position position="1"/>
    </location>
</feature>
<evidence type="ECO:0000259" key="6">
    <source>
        <dbReference type="PROSITE" id="PS51132"/>
    </source>
</evidence>
<keyword evidence="2" id="KW-0964">Secreted</keyword>
<sequence length="396" mass="44422">MVALQVHFLLVPTLMSIMGAAQYLMQDAALLSYLDQRFLSLEKRLEKCSQDVLEYVEEFREFSRLVLSRLAGLSSAKAELRGEVENLLRRMEQAQRDIDYFGSAADSNACVEVHEDLLEQQLLQEAEEKNRLKLMLNASCDHMLAGIRSLKVVKKTGGKHGSWMKDPGKKHAKIYLLSGSVNNVILEFANIMTFMEDNQTPKARRVPLPLPWEGTGHVIYQGFLFYHRHGSLNEIIKFNIQRRNIADQMLLPGAGRIPAYQLSPQTKIDLALDEQGLWALHAEPETGGNIVITKINAVAMAVEHSWDTPCSSKDAEAAFMACNTLHVVYNSPSGGSSRIQCVYDVLGALNAHINPGVHFPKRQGGHSTVHYNPKEKQLFAWGDGSQIIYKLHTEQK</sequence>
<dbReference type="InterPro" id="IPR003112">
    <property type="entry name" value="Olfac-like_dom"/>
</dbReference>
<feature type="coiled-coil region" evidence="4">
    <location>
        <begin position="70"/>
        <end position="97"/>
    </location>
</feature>
<evidence type="ECO:0000256" key="4">
    <source>
        <dbReference type="SAM" id="Coils"/>
    </source>
</evidence>
<feature type="chain" id="PRO_5029790551" evidence="5">
    <location>
        <begin position="22"/>
        <end position="396"/>
    </location>
</feature>
<keyword evidence="8" id="KW-1185">Reference proteome</keyword>
<evidence type="ECO:0000256" key="5">
    <source>
        <dbReference type="SAM" id="SignalP"/>
    </source>
</evidence>